<feature type="domain" description="Fe2OG dioxygenase" evidence="3">
    <location>
        <begin position="207"/>
        <end position="339"/>
    </location>
</feature>
<dbReference type="Proteomes" id="UP000283895">
    <property type="component" value="Unassembled WGS sequence"/>
</dbReference>
<proteinExistence type="inferred from homology"/>
<comment type="caution">
    <text evidence="4">The sequence shown here is derived from an EMBL/GenBank/DDBJ whole genome shotgun (WGS) entry which is preliminary data.</text>
</comment>
<dbReference type="PANTHER" id="PTHR47990">
    <property type="entry name" value="2-OXOGLUTARATE (2OG) AND FE(II)-DEPENDENT OXYGENASE SUPERFAMILY PROTEIN-RELATED"/>
    <property type="match status" value="1"/>
</dbReference>
<accession>A0A423W1C4</accession>
<dbReference type="InterPro" id="IPR027443">
    <property type="entry name" value="IPNS-like_sf"/>
</dbReference>
<dbReference type="Gene3D" id="2.60.120.330">
    <property type="entry name" value="B-lactam Antibiotic, Isopenicillin N Synthase, Chain"/>
    <property type="match status" value="1"/>
</dbReference>
<dbReference type="AlphaFoldDB" id="A0A423W1C4"/>
<protein>
    <recommendedName>
        <fullName evidence="3">Fe2OG dioxygenase domain-containing protein</fullName>
    </recommendedName>
</protein>
<dbReference type="PROSITE" id="PS51471">
    <property type="entry name" value="FE2OG_OXY"/>
    <property type="match status" value="1"/>
</dbReference>
<dbReference type="GO" id="GO:0046872">
    <property type="term" value="F:metal ion binding"/>
    <property type="evidence" value="ECO:0007669"/>
    <property type="project" value="UniProtKB-KW"/>
</dbReference>
<keyword evidence="5" id="KW-1185">Reference proteome</keyword>
<evidence type="ECO:0000313" key="4">
    <source>
        <dbReference type="EMBL" id="ROV97138.1"/>
    </source>
</evidence>
<keyword evidence="2" id="KW-0408">Iron</keyword>
<dbReference type="STRING" id="356882.A0A423W1C4"/>
<comment type="similarity">
    <text evidence="1 2">Belongs to the iron/ascorbate-dependent oxidoreductase family.</text>
</comment>
<dbReference type="InterPro" id="IPR050231">
    <property type="entry name" value="Iron_ascorbate_oxido_reductase"/>
</dbReference>
<organism evidence="4 5">
    <name type="scientific">Cytospora schulzeri</name>
    <dbReference type="NCBI Taxonomy" id="448051"/>
    <lineage>
        <taxon>Eukaryota</taxon>
        <taxon>Fungi</taxon>
        <taxon>Dikarya</taxon>
        <taxon>Ascomycota</taxon>
        <taxon>Pezizomycotina</taxon>
        <taxon>Sordariomycetes</taxon>
        <taxon>Sordariomycetidae</taxon>
        <taxon>Diaporthales</taxon>
        <taxon>Cytosporaceae</taxon>
        <taxon>Cytospora</taxon>
    </lineage>
</organism>
<keyword evidence="2" id="KW-0560">Oxidoreductase</keyword>
<evidence type="ECO:0000256" key="2">
    <source>
        <dbReference type="RuleBase" id="RU003682"/>
    </source>
</evidence>
<gene>
    <name evidence="4" type="ORF">VMCG_07467</name>
</gene>
<dbReference type="EMBL" id="LKEA01000030">
    <property type="protein sequence ID" value="ROV97138.1"/>
    <property type="molecule type" value="Genomic_DNA"/>
</dbReference>
<dbReference type="InterPro" id="IPR005123">
    <property type="entry name" value="Oxoglu/Fe-dep_dioxygenase_dom"/>
</dbReference>
<reference evidence="4 5" key="1">
    <citation type="submission" date="2015-09" db="EMBL/GenBank/DDBJ databases">
        <title>Host preference determinants of Valsa canker pathogens revealed by comparative genomics.</title>
        <authorList>
            <person name="Yin Z."/>
            <person name="Huang L."/>
        </authorList>
    </citation>
    <scope>NUCLEOTIDE SEQUENCE [LARGE SCALE GENOMIC DNA]</scope>
    <source>
        <strain evidence="4 5">03-1</strain>
    </source>
</reference>
<keyword evidence="2" id="KW-0479">Metal-binding</keyword>
<name>A0A423W1C4_9PEZI</name>
<dbReference type="GO" id="GO:0016491">
    <property type="term" value="F:oxidoreductase activity"/>
    <property type="evidence" value="ECO:0007669"/>
    <property type="project" value="UniProtKB-KW"/>
</dbReference>
<evidence type="ECO:0000313" key="5">
    <source>
        <dbReference type="Proteomes" id="UP000283895"/>
    </source>
</evidence>
<dbReference type="OrthoDB" id="288590at2759"/>
<evidence type="ECO:0000259" key="3">
    <source>
        <dbReference type="PROSITE" id="PS51471"/>
    </source>
</evidence>
<dbReference type="Pfam" id="PF03171">
    <property type="entry name" value="2OG-FeII_Oxy"/>
    <property type="match status" value="1"/>
</dbReference>
<dbReference type="InterPro" id="IPR044861">
    <property type="entry name" value="IPNS-like_FE2OG_OXY"/>
</dbReference>
<evidence type="ECO:0000256" key="1">
    <source>
        <dbReference type="ARBA" id="ARBA00008056"/>
    </source>
</evidence>
<dbReference type="SUPFAM" id="SSF51197">
    <property type="entry name" value="Clavaminate synthase-like"/>
    <property type="match status" value="1"/>
</dbReference>
<sequence length="389" mass="42723">MATNGKTTNGSVTSNGKYVVAGIDMSDLFPEPFPTDVKTVQLKTLSLAKLLAKDEAELQRIYQNCKDPGFFQLDLTDDAQGIQLLKDAVDCARLMKELLPNMSVESKRTYKQRERVGVFSMGYQVYDVLPNGQPKYNETVNFPMTEMLGYGDSSALKLPEWLSPHQELFKRTMVNGNKIANIVLAALEVGLQLPPGSITSAHRIEDPSDDFLRLLRYPGLDPSQPRDDLGFPAHKDFTSLGLLFTWLGGLQLPASATAPDVPAGPMTGPIDIAEDAWRWVEPVPGTAIVNIGDALEVLTNKALTSGLHRVVRAPGSQGPFDRYSVLVGTRPSNTFPMKPFQSPAISPEVDPANAEIVKMTSGEWGTYKISSFGNWVKARRERNEALVIE</sequence>